<evidence type="ECO:0000256" key="1">
    <source>
        <dbReference type="PIRNR" id="PIRNR028103"/>
    </source>
</evidence>
<dbReference type="AlphaFoldDB" id="A0A222GDJ5"/>
<dbReference type="OrthoDB" id="5814713at2"/>
<keyword evidence="1" id="KW-0963">Cytoplasm</keyword>
<dbReference type="PIRSF" id="PIRSF028103">
    <property type="entry name" value="GcvR"/>
    <property type="match status" value="1"/>
</dbReference>
<dbReference type="InterPro" id="IPR050990">
    <property type="entry name" value="UPF0237/GcvR_regulator"/>
</dbReference>
<dbReference type="PANTHER" id="PTHR34875">
    <property type="entry name" value="UPF0237 PROTEIN MJ1558"/>
    <property type="match status" value="1"/>
</dbReference>
<dbReference type="InterPro" id="IPR016867">
    <property type="entry name" value="GcvR"/>
</dbReference>
<dbReference type="GO" id="GO:0006355">
    <property type="term" value="P:regulation of DNA-templated transcription"/>
    <property type="evidence" value="ECO:0007669"/>
    <property type="project" value="UniProtKB-UniRule"/>
</dbReference>
<dbReference type="FunFam" id="3.30.70.260:FF:000005">
    <property type="entry name" value="Glycine cleavage system transcriptional repressor"/>
    <property type="match status" value="1"/>
</dbReference>
<keyword evidence="1" id="KW-0678">Repressor</keyword>
<evidence type="ECO:0000313" key="3">
    <source>
        <dbReference type="EMBL" id="ASP49723.1"/>
    </source>
</evidence>
<dbReference type="Proteomes" id="UP000202259">
    <property type="component" value="Chromosome"/>
</dbReference>
<dbReference type="Pfam" id="PF13740">
    <property type="entry name" value="ACT_6"/>
    <property type="match status" value="1"/>
</dbReference>
<dbReference type="EMBL" id="CP020465">
    <property type="protein sequence ID" value="ASP49723.1"/>
    <property type="molecule type" value="Genomic_DNA"/>
</dbReference>
<sequence>MSEYLVLTAMGPDRKGSVSDLTKLASECGCNILDSRMAIFGLEFTLIMLLMGTNKAIHQLESKLPAVAHKLELITMMKRTSGYRDQDFVHHYQVDYAGIDQPGVLKSVTAFFATRNIDISSLKSEINQKSNHMSASILIALMEETSIEQLESDFLELCEQFDVQGCIKKVQSNQLD</sequence>
<gene>
    <name evidence="3" type="ORF">B5D82_19280</name>
</gene>
<feature type="domain" description="ACT" evidence="2">
    <location>
        <begin position="93"/>
        <end position="168"/>
    </location>
</feature>
<dbReference type="InterPro" id="IPR002912">
    <property type="entry name" value="ACT_dom"/>
</dbReference>
<dbReference type="InterPro" id="IPR045865">
    <property type="entry name" value="ACT-like_dom_sf"/>
</dbReference>
<dbReference type="PANTHER" id="PTHR34875:SF5">
    <property type="entry name" value="GLYCINE CLEAVAGE SYSTEM TRANSCRIPTIONAL REPRESSOR"/>
    <property type="match status" value="1"/>
</dbReference>
<dbReference type="KEGG" id="cber:B5D82_19280"/>
<dbReference type="Gene3D" id="3.30.70.260">
    <property type="match status" value="2"/>
</dbReference>
<protein>
    <recommendedName>
        <fullName evidence="1">Glycine cleavage system transcriptional repressor</fullName>
    </recommendedName>
</protein>
<evidence type="ECO:0000259" key="2">
    <source>
        <dbReference type="PROSITE" id="PS51671"/>
    </source>
</evidence>
<accession>A0A222GDJ5</accession>
<keyword evidence="4" id="KW-1185">Reference proteome</keyword>
<dbReference type="RefSeq" id="WP_081154057.1">
    <property type="nucleotide sequence ID" value="NZ_CP020465.1"/>
</dbReference>
<proteinExistence type="predicted"/>
<reference evidence="3 4" key="1">
    <citation type="submission" date="2017-08" db="EMBL/GenBank/DDBJ databases">
        <title>Complete genome of Colwellia sp. NB097-1, a psychrophile bacterium ioslated from Bering Sea.</title>
        <authorList>
            <person name="Chen X."/>
        </authorList>
    </citation>
    <scope>NUCLEOTIDE SEQUENCE [LARGE SCALE GENOMIC DNA]</scope>
    <source>
        <strain evidence="3 4">NB097-1</strain>
    </source>
</reference>
<comment type="subcellular location">
    <subcellularLocation>
        <location evidence="1">Cytoplasm</location>
    </subcellularLocation>
</comment>
<dbReference type="SUPFAM" id="SSF55021">
    <property type="entry name" value="ACT-like"/>
    <property type="match status" value="2"/>
</dbReference>
<name>A0A222GDJ5_9GAMM</name>
<dbReference type="GO" id="GO:0005737">
    <property type="term" value="C:cytoplasm"/>
    <property type="evidence" value="ECO:0007669"/>
    <property type="project" value="UniProtKB-SubCell"/>
</dbReference>
<evidence type="ECO:0000313" key="4">
    <source>
        <dbReference type="Proteomes" id="UP000202259"/>
    </source>
</evidence>
<keyword evidence="1" id="KW-0804">Transcription</keyword>
<organism evidence="3 4">
    <name type="scientific">Cognaticolwellia beringensis</name>
    <dbReference type="NCBI Taxonomy" id="1967665"/>
    <lineage>
        <taxon>Bacteria</taxon>
        <taxon>Pseudomonadati</taxon>
        <taxon>Pseudomonadota</taxon>
        <taxon>Gammaproteobacteria</taxon>
        <taxon>Alteromonadales</taxon>
        <taxon>Colwelliaceae</taxon>
        <taxon>Cognaticolwellia</taxon>
    </lineage>
</organism>
<dbReference type="PROSITE" id="PS51671">
    <property type="entry name" value="ACT"/>
    <property type="match status" value="1"/>
</dbReference>